<name>A0AA40K1N9_9PEZI</name>
<evidence type="ECO:0000313" key="2">
    <source>
        <dbReference type="EMBL" id="KAK0742648.1"/>
    </source>
</evidence>
<proteinExistence type="predicted"/>
<evidence type="ECO:0000313" key="3">
    <source>
        <dbReference type="Proteomes" id="UP001172155"/>
    </source>
</evidence>
<evidence type="ECO:0000256" key="1">
    <source>
        <dbReference type="SAM" id="MobiDB-lite"/>
    </source>
</evidence>
<sequence>MSLITGLPTLPALSSPPTPTTGLLTFFLPDSAPSSLVASVVQVTYVTTVSNSTGGEWVTSLVLDCPPTTKPVKDACRAAGIYPASVYHTRGSVWGGTTTLVADDSTTTWRCELGQRYRPSVDGSSRPGSSAYCTKTIEAPGKARETVTMNYDQCYLVHHQLPIVVTAGADKLVEGSVGIYSGIDAGDINSALASEAGSISGCPVASEVFWKIDAEEEQQGRRQRMAEEEGGREEVEAEAEAEEAEEAEAAEEGEGFGLAKGAMAALALLAVLGV</sequence>
<feature type="compositionally biased region" description="Basic and acidic residues" evidence="1">
    <location>
        <begin position="220"/>
        <end position="234"/>
    </location>
</feature>
<feature type="compositionally biased region" description="Acidic residues" evidence="1">
    <location>
        <begin position="235"/>
        <end position="254"/>
    </location>
</feature>
<protein>
    <submittedName>
        <fullName evidence="2">Uncharacterized protein</fullName>
    </submittedName>
</protein>
<dbReference type="Proteomes" id="UP001172155">
    <property type="component" value="Unassembled WGS sequence"/>
</dbReference>
<comment type="caution">
    <text evidence="2">The sequence shown here is derived from an EMBL/GenBank/DDBJ whole genome shotgun (WGS) entry which is preliminary data.</text>
</comment>
<gene>
    <name evidence="2" type="ORF">B0T18DRAFT_430083</name>
</gene>
<keyword evidence="3" id="KW-1185">Reference proteome</keyword>
<organism evidence="2 3">
    <name type="scientific">Schizothecium vesticola</name>
    <dbReference type="NCBI Taxonomy" id="314040"/>
    <lineage>
        <taxon>Eukaryota</taxon>
        <taxon>Fungi</taxon>
        <taxon>Dikarya</taxon>
        <taxon>Ascomycota</taxon>
        <taxon>Pezizomycotina</taxon>
        <taxon>Sordariomycetes</taxon>
        <taxon>Sordariomycetidae</taxon>
        <taxon>Sordariales</taxon>
        <taxon>Schizotheciaceae</taxon>
        <taxon>Schizothecium</taxon>
    </lineage>
</organism>
<dbReference type="EMBL" id="JAUKUD010000005">
    <property type="protein sequence ID" value="KAK0742648.1"/>
    <property type="molecule type" value="Genomic_DNA"/>
</dbReference>
<feature type="region of interest" description="Disordered" evidence="1">
    <location>
        <begin position="220"/>
        <end position="254"/>
    </location>
</feature>
<reference evidence="2" key="1">
    <citation type="submission" date="2023-06" db="EMBL/GenBank/DDBJ databases">
        <title>Genome-scale phylogeny and comparative genomics of the fungal order Sordariales.</title>
        <authorList>
            <consortium name="Lawrence Berkeley National Laboratory"/>
            <person name="Hensen N."/>
            <person name="Bonometti L."/>
            <person name="Westerberg I."/>
            <person name="Brannstrom I.O."/>
            <person name="Guillou S."/>
            <person name="Cros-Aarteil S."/>
            <person name="Calhoun S."/>
            <person name="Haridas S."/>
            <person name="Kuo A."/>
            <person name="Mondo S."/>
            <person name="Pangilinan J."/>
            <person name="Riley R."/>
            <person name="LaButti K."/>
            <person name="Andreopoulos B."/>
            <person name="Lipzen A."/>
            <person name="Chen C."/>
            <person name="Yanf M."/>
            <person name="Daum C."/>
            <person name="Ng V."/>
            <person name="Clum A."/>
            <person name="Steindorff A."/>
            <person name="Ohm R."/>
            <person name="Martin F."/>
            <person name="Silar P."/>
            <person name="Natvig D."/>
            <person name="Lalanne C."/>
            <person name="Gautier V."/>
            <person name="Ament-velasquez S.L."/>
            <person name="Kruys A."/>
            <person name="Hutchinson M.I."/>
            <person name="Powell A.J."/>
            <person name="Barry K."/>
            <person name="Miller A.N."/>
            <person name="Grigoriev I.V."/>
            <person name="Debuchy R."/>
            <person name="Gladieux P."/>
            <person name="Thoren M.H."/>
            <person name="Johannesson H."/>
        </authorList>
    </citation>
    <scope>NUCLEOTIDE SEQUENCE</scope>
    <source>
        <strain evidence="2">SMH3187-1</strain>
    </source>
</reference>
<accession>A0AA40K1N9</accession>
<dbReference type="AlphaFoldDB" id="A0AA40K1N9"/>